<dbReference type="Gene3D" id="1.10.287.130">
    <property type="match status" value="1"/>
</dbReference>
<dbReference type="eggNOG" id="COG0784">
    <property type="taxonomic scope" value="Bacteria"/>
</dbReference>
<keyword evidence="5" id="KW-1133">Transmembrane helix</keyword>
<dbReference type="Pfam" id="PF00512">
    <property type="entry name" value="HisKA"/>
    <property type="match status" value="1"/>
</dbReference>
<keyword evidence="5" id="KW-0472">Membrane</keyword>
<dbReference type="PROSITE" id="PS50113">
    <property type="entry name" value="PAC"/>
    <property type="match status" value="1"/>
</dbReference>
<dbReference type="Pfam" id="PF08448">
    <property type="entry name" value="PAS_4"/>
    <property type="match status" value="1"/>
</dbReference>
<evidence type="ECO:0000259" key="7">
    <source>
        <dbReference type="PROSITE" id="PS50110"/>
    </source>
</evidence>
<dbReference type="SMART" id="SM00091">
    <property type="entry name" value="PAS"/>
    <property type="match status" value="1"/>
</dbReference>
<sequence length="844" mass="93611">MDNRQPRPKILQALALSGLAALLGLFLWWFHHREAATELAAAHQAMAATNSLKTGQIEQWRQERLADAARMSRGLFAEATAAAWLQTPEDQQAVMAVKHRLQLQKAQGYADVLLVNAAGDILLSATGQEETLPEASRRSITAALTTGQVTLSPFFRADDREVYLDTVAAVPAAVDPVLLVLRTPARDFFEPLLQFWPETGIDFRTFIIYPYDQELHTLCDCTINPDKLAKRDLEAIGVAPAALTELYERQGKFAGNYRDGTPMLADLRLVPDTDWLLVTSRPTSEILSETYYRTGLLGLVIVLGLLFTALLQHRRQADFFRRLYHSERTRREAEQEFRTTLYSIGDAVITTDNEGRVRAMNRVAEQLTGWLEDEARGQELPKVFRIINQDSRVTVANPVAKVLHEGKVVGLANHTLLISRDGSERPIADSGAPIRDDEGNISGVVLVFSDQTEAHATREALHKSQRLESMGLLAGGVAHDFNNKLAVIIGYAQVLQLRLPPEDPLQGEVGEIITAGRRSADLVRQLLAFARKQTINPKLLNINEEIEGTIKMLGRLIGQHITLTWQPGEELWPMYLDPGQLDQILANLAVNARDAIGNERPGEIVIATKRVAINEEFCRFCPDASPGQYVRLEVRDNGCGMDDDTLGRIFDPFYTTKEIGKGTGLGLATIYGIVRQNKGFMEVFSSPGHGTTFRIYLPRFHGPAPENAVTAGAAAELLKAVGQETILLVEDEVSLLNLIHNLLTMLGYHVLPVADPRQALRLADDQPGEIHLLLTDLAMPGLSGLELARRLQAKRPQLKILFISGHPLESFAELQEQGEEINFLQKPFSREELATKVRQVLGRS</sequence>
<dbReference type="InterPro" id="IPR036097">
    <property type="entry name" value="HisK_dim/P_sf"/>
</dbReference>
<dbReference type="InterPro" id="IPR000014">
    <property type="entry name" value="PAS"/>
</dbReference>
<dbReference type="InterPro" id="IPR004358">
    <property type="entry name" value="Sig_transdc_His_kin-like_C"/>
</dbReference>
<protein>
    <recommendedName>
        <fullName evidence="2">histidine kinase</fullName>
        <ecNumber evidence="2">2.7.13.3</ecNumber>
    </recommendedName>
</protein>
<dbReference type="InterPro" id="IPR001789">
    <property type="entry name" value="Sig_transdc_resp-reg_receiver"/>
</dbReference>
<dbReference type="PROSITE" id="PS50112">
    <property type="entry name" value="PAS"/>
    <property type="match status" value="1"/>
</dbReference>
<dbReference type="SUPFAM" id="SSF52172">
    <property type="entry name" value="CheY-like"/>
    <property type="match status" value="1"/>
</dbReference>
<dbReference type="GO" id="GO:0000155">
    <property type="term" value="F:phosphorelay sensor kinase activity"/>
    <property type="evidence" value="ECO:0007669"/>
    <property type="project" value="InterPro"/>
</dbReference>
<dbReference type="EMBL" id="CP001940">
    <property type="protein sequence ID" value="ADH84941.1"/>
    <property type="molecule type" value="Genomic_DNA"/>
</dbReference>
<dbReference type="NCBIfam" id="TIGR00229">
    <property type="entry name" value="sensory_box"/>
    <property type="match status" value="1"/>
</dbReference>
<feature type="domain" description="Histidine kinase" evidence="6">
    <location>
        <begin position="476"/>
        <end position="701"/>
    </location>
</feature>
<dbReference type="CDD" id="cd00130">
    <property type="entry name" value="PAS"/>
    <property type="match status" value="1"/>
</dbReference>
<evidence type="ECO:0000256" key="5">
    <source>
        <dbReference type="SAM" id="Phobius"/>
    </source>
</evidence>
<evidence type="ECO:0000313" key="11">
    <source>
        <dbReference type="Proteomes" id="UP000001508"/>
    </source>
</evidence>
<dbReference type="InterPro" id="IPR003594">
    <property type="entry name" value="HATPase_dom"/>
</dbReference>
<feature type="domain" description="Response regulatory" evidence="7">
    <location>
        <begin position="725"/>
        <end position="841"/>
    </location>
</feature>
<evidence type="ECO:0000313" key="10">
    <source>
        <dbReference type="EMBL" id="ADH84941.1"/>
    </source>
</evidence>
<evidence type="ECO:0000256" key="3">
    <source>
        <dbReference type="ARBA" id="ARBA00022553"/>
    </source>
</evidence>
<dbReference type="HOGENOM" id="CLU_000445_114_51_7"/>
<dbReference type="InterPro" id="IPR036890">
    <property type="entry name" value="HATPase_C_sf"/>
</dbReference>
<gene>
    <name evidence="10" type="ordered locus">DaAHT2_0230</name>
</gene>
<dbReference type="InParanoid" id="D6Z6I2"/>
<keyword evidence="10" id="KW-0418">Kinase</keyword>
<feature type="domain" description="PAS" evidence="8">
    <location>
        <begin position="333"/>
        <end position="406"/>
    </location>
</feature>
<dbReference type="SUPFAM" id="SSF55874">
    <property type="entry name" value="ATPase domain of HSP90 chaperone/DNA topoisomerase II/histidine kinase"/>
    <property type="match status" value="1"/>
</dbReference>
<feature type="modified residue" description="4-aspartylphosphate" evidence="4">
    <location>
        <position position="776"/>
    </location>
</feature>
<dbReference type="Gene3D" id="3.30.450.20">
    <property type="entry name" value="PAS domain"/>
    <property type="match status" value="1"/>
</dbReference>
<dbReference type="InterPro" id="IPR003661">
    <property type="entry name" value="HisK_dim/P_dom"/>
</dbReference>
<dbReference type="InterPro" id="IPR000700">
    <property type="entry name" value="PAS-assoc_C"/>
</dbReference>
<dbReference type="PROSITE" id="PS50109">
    <property type="entry name" value="HIS_KIN"/>
    <property type="match status" value="1"/>
</dbReference>
<dbReference type="Proteomes" id="UP000001508">
    <property type="component" value="Chromosome"/>
</dbReference>
<dbReference type="AlphaFoldDB" id="D6Z6I2"/>
<dbReference type="KEGG" id="dak:DaAHT2_0230"/>
<proteinExistence type="predicted"/>
<dbReference type="Gene3D" id="3.40.50.2300">
    <property type="match status" value="1"/>
</dbReference>
<comment type="catalytic activity">
    <reaction evidence="1">
        <text>ATP + protein L-histidine = ADP + protein N-phospho-L-histidine.</text>
        <dbReference type="EC" id="2.7.13.3"/>
    </reaction>
</comment>
<keyword evidence="5" id="KW-0812">Transmembrane</keyword>
<organism evidence="10 11">
    <name type="scientific">Desulfurivibrio alkaliphilus (strain DSM 19089 / UNIQEM U267 / AHT2)</name>
    <dbReference type="NCBI Taxonomy" id="589865"/>
    <lineage>
        <taxon>Bacteria</taxon>
        <taxon>Pseudomonadati</taxon>
        <taxon>Thermodesulfobacteriota</taxon>
        <taxon>Desulfobulbia</taxon>
        <taxon>Desulfobulbales</taxon>
        <taxon>Desulfobulbaceae</taxon>
        <taxon>Desulfurivibrio</taxon>
    </lineage>
</organism>
<accession>D6Z6I2</accession>
<dbReference type="eggNOG" id="COG4191">
    <property type="taxonomic scope" value="Bacteria"/>
</dbReference>
<reference evidence="11" key="1">
    <citation type="submission" date="2010-02" db="EMBL/GenBank/DDBJ databases">
        <title>Complete sequence of Desulfurivibrio alkaliphilus AHT2.</title>
        <authorList>
            <consortium name="US DOE Joint Genome Institute"/>
            <person name="Pitluck S."/>
            <person name="Chertkov O."/>
            <person name="Detter J.C."/>
            <person name="Han C."/>
            <person name="Tapia R."/>
            <person name="Larimer F."/>
            <person name="Land M."/>
            <person name="Hauser L."/>
            <person name="Kyrpides N."/>
            <person name="Mikhailova N."/>
            <person name="Sorokin D.Y."/>
            <person name="Muyzer G."/>
            <person name="Woyke T."/>
        </authorList>
    </citation>
    <scope>NUCLEOTIDE SEQUENCE [LARGE SCALE GENOMIC DNA]</scope>
    <source>
        <strain evidence="11">DSM 19089 / UNIQEM U267 / AHT2</strain>
    </source>
</reference>
<evidence type="ECO:0000259" key="6">
    <source>
        <dbReference type="PROSITE" id="PS50109"/>
    </source>
</evidence>
<evidence type="ECO:0000256" key="2">
    <source>
        <dbReference type="ARBA" id="ARBA00012438"/>
    </source>
</evidence>
<dbReference type="SMART" id="SM00387">
    <property type="entry name" value="HATPase_c"/>
    <property type="match status" value="1"/>
</dbReference>
<keyword evidence="11" id="KW-1185">Reference proteome</keyword>
<dbReference type="SUPFAM" id="SSF55785">
    <property type="entry name" value="PYP-like sensor domain (PAS domain)"/>
    <property type="match status" value="1"/>
</dbReference>
<dbReference type="PRINTS" id="PR00344">
    <property type="entry name" value="BCTRLSENSOR"/>
</dbReference>
<dbReference type="InterPro" id="IPR013656">
    <property type="entry name" value="PAS_4"/>
</dbReference>
<dbReference type="Pfam" id="PF00072">
    <property type="entry name" value="Response_reg"/>
    <property type="match status" value="1"/>
</dbReference>
<dbReference type="InterPro" id="IPR005467">
    <property type="entry name" value="His_kinase_dom"/>
</dbReference>
<feature type="transmembrane region" description="Helical" evidence="5">
    <location>
        <begin position="291"/>
        <end position="311"/>
    </location>
</feature>
<dbReference type="STRING" id="589865.DaAHT2_0230"/>
<dbReference type="SUPFAM" id="SSF47384">
    <property type="entry name" value="Homodimeric domain of signal transducing histidine kinase"/>
    <property type="match status" value="1"/>
</dbReference>
<dbReference type="SMART" id="SM00388">
    <property type="entry name" value="HisKA"/>
    <property type="match status" value="1"/>
</dbReference>
<dbReference type="CDD" id="cd00082">
    <property type="entry name" value="HisKA"/>
    <property type="match status" value="1"/>
</dbReference>
<evidence type="ECO:0000256" key="4">
    <source>
        <dbReference type="PROSITE-ProRule" id="PRU00169"/>
    </source>
</evidence>
<evidence type="ECO:0000259" key="9">
    <source>
        <dbReference type="PROSITE" id="PS50113"/>
    </source>
</evidence>
<dbReference type="EC" id="2.7.13.3" evidence="2"/>
<dbReference type="InterPro" id="IPR035965">
    <property type="entry name" value="PAS-like_dom_sf"/>
</dbReference>
<dbReference type="Gene3D" id="3.30.565.10">
    <property type="entry name" value="Histidine kinase-like ATPase, C-terminal domain"/>
    <property type="match status" value="1"/>
</dbReference>
<evidence type="ECO:0000256" key="1">
    <source>
        <dbReference type="ARBA" id="ARBA00000085"/>
    </source>
</evidence>
<dbReference type="PROSITE" id="PS50110">
    <property type="entry name" value="RESPONSE_REGULATORY"/>
    <property type="match status" value="1"/>
</dbReference>
<dbReference type="SMART" id="SM00448">
    <property type="entry name" value="REC"/>
    <property type="match status" value="1"/>
</dbReference>
<feature type="domain" description="PAC" evidence="9">
    <location>
        <begin position="411"/>
        <end position="463"/>
    </location>
</feature>
<name>D6Z6I2_DESAT</name>
<evidence type="ECO:0000259" key="8">
    <source>
        <dbReference type="PROSITE" id="PS50112"/>
    </source>
</evidence>
<dbReference type="RefSeq" id="WP_013162472.1">
    <property type="nucleotide sequence ID" value="NC_014216.1"/>
</dbReference>
<dbReference type="Pfam" id="PF02518">
    <property type="entry name" value="HATPase_c"/>
    <property type="match status" value="1"/>
</dbReference>
<keyword evidence="3 4" id="KW-0597">Phosphoprotein</keyword>
<keyword evidence="10" id="KW-0808">Transferase</keyword>
<dbReference type="InterPro" id="IPR011006">
    <property type="entry name" value="CheY-like_superfamily"/>
</dbReference>
<dbReference type="PANTHER" id="PTHR43065">
    <property type="entry name" value="SENSOR HISTIDINE KINASE"/>
    <property type="match status" value="1"/>
</dbReference>
<dbReference type="PANTHER" id="PTHR43065:SF42">
    <property type="entry name" value="TWO-COMPONENT SENSOR PPRA"/>
    <property type="match status" value="1"/>
</dbReference>